<evidence type="ECO:0000256" key="1">
    <source>
        <dbReference type="SAM" id="Phobius"/>
    </source>
</evidence>
<accession>A0A317KUB1</accession>
<feature type="transmembrane region" description="Helical" evidence="1">
    <location>
        <begin position="107"/>
        <end position="126"/>
    </location>
</feature>
<feature type="transmembrane region" description="Helical" evidence="1">
    <location>
        <begin position="180"/>
        <end position="201"/>
    </location>
</feature>
<keyword evidence="1" id="KW-0472">Membrane</keyword>
<evidence type="ECO:0008006" key="4">
    <source>
        <dbReference type="Google" id="ProtNLM"/>
    </source>
</evidence>
<comment type="caution">
    <text evidence="2">The sequence shown here is derived from an EMBL/GenBank/DDBJ whole genome shotgun (WGS) entry which is preliminary data.</text>
</comment>
<feature type="transmembrane region" description="Helical" evidence="1">
    <location>
        <begin position="57"/>
        <end position="83"/>
    </location>
</feature>
<dbReference type="OrthoDB" id="2182676at2"/>
<reference evidence="2 3" key="1">
    <citation type="submission" date="2018-05" db="EMBL/GenBank/DDBJ databases">
        <title>Genomic analysis of Gracilibacillus dipsosauri DD1 reveals novel features of a salt-tolerant amylase.</title>
        <authorList>
            <person name="Deutch C.E."/>
            <person name="Yang S."/>
        </authorList>
    </citation>
    <scope>NUCLEOTIDE SEQUENCE [LARGE SCALE GENOMIC DNA]</scope>
    <source>
        <strain evidence="2 3">DD1</strain>
    </source>
</reference>
<organism evidence="2 3">
    <name type="scientific">Gracilibacillus dipsosauri</name>
    <dbReference type="NCBI Taxonomy" id="178340"/>
    <lineage>
        <taxon>Bacteria</taxon>
        <taxon>Bacillati</taxon>
        <taxon>Bacillota</taxon>
        <taxon>Bacilli</taxon>
        <taxon>Bacillales</taxon>
        <taxon>Bacillaceae</taxon>
        <taxon>Gracilibacillus</taxon>
    </lineage>
</organism>
<protein>
    <recommendedName>
        <fullName evidence="4">DUF624 domain-containing protein</fullName>
    </recommendedName>
</protein>
<dbReference type="InterPro" id="IPR006938">
    <property type="entry name" value="DUF624"/>
</dbReference>
<evidence type="ECO:0000313" key="3">
    <source>
        <dbReference type="Proteomes" id="UP000245624"/>
    </source>
</evidence>
<gene>
    <name evidence="2" type="ORF">DLJ74_18595</name>
</gene>
<sequence>MTLPLCKVSRMLCTNINVRIFLLPTLLSRSLKGGKLMGTFGILKIPEWIIKFIYVNLLWISFSLIGLFLFGLIPATISMFAIFRKWIMGDTDIPILRSFWLFYKEDFIKSNLLGLILFVVGITLYIDFQLLQHASNNAWITIISYVVAVLTFMYILTALYAFPVFVHYKMSVISVLKHSFLTMIVSPLSTLMIAAGSIILYLLLRNFLGLVVMIGPSLFAFLVMFSAYQSFSNIWRLKSV</sequence>
<feature type="transmembrane region" description="Helical" evidence="1">
    <location>
        <begin position="138"/>
        <end position="168"/>
    </location>
</feature>
<evidence type="ECO:0000313" key="2">
    <source>
        <dbReference type="EMBL" id="PWU66873.1"/>
    </source>
</evidence>
<proteinExistence type="predicted"/>
<dbReference type="Pfam" id="PF04854">
    <property type="entry name" value="DUF624"/>
    <property type="match status" value="1"/>
</dbReference>
<keyword evidence="1" id="KW-1133">Transmembrane helix</keyword>
<dbReference type="AlphaFoldDB" id="A0A317KUB1"/>
<dbReference type="Proteomes" id="UP000245624">
    <property type="component" value="Unassembled WGS sequence"/>
</dbReference>
<feature type="transmembrane region" description="Helical" evidence="1">
    <location>
        <begin position="207"/>
        <end position="228"/>
    </location>
</feature>
<dbReference type="EMBL" id="QGTD01000020">
    <property type="protein sequence ID" value="PWU66873.1"/>
    <property type="molecule type" value="Genomic_DNA"/>
</dbReference>
<keyword evidence="1" id="KW-0812">Transmembrane</keyword>
<name>A0A317KUB1_9BACI</name>
<keyword evidence="3" id="KW-1185">Reference proteome</keyword>